<feature type="binding site" evidence="5">
    <location>
        <position position="107"/>
    </location>
    <ligand>
        <name>Zn(2+)</name>
        <dbReference type="ChEBI" id="CHEBI:29105"/>
    </ligand>
</feature>
<feature type="zinc finger region" description="dksA C4-type" evidence="6">
    <location>
        <begin position="83"/>
        <end position="107"/>
    </location>
</feature>
<proteinExistence type="inferred from homology"/>
<evidence type="ECO:0000259" key="7">
    <source>
        <dbReference type="Pfam" id="PF01258"/>
    </source>
</evidence>
<evidence type="ECO:0000256" key="6">
    <source>
        <dbReference type="PROSITE-ProRule" id="PRU00510"/>
    </source>
</evidence>
<dbReference type="HAMAP" id="MF_00926">
    <property type="entry name" value="DksA"/>
    <property type="match status" value="1"/>
</dbReference>
<evidence type="ECO:0000256" key="4">
    <source>
        <dbReference type="ARBA" id="ARBA00022833"/>
    </source>
</evidence>
<dbReference type="EMBL" id="LSFI01000017">
    <property type="protein sequence ID" value="OAG27891.1"/>
    <property type="molecule type" value="Genomic_DNA"/>
</dbReference>
<dbReference type="GO" id="GO:0008270">
    <property type="term" value="F:zinc ion binding"/>
    <property type="evidence" value="ECO:0007669"/>
    <property type="project" value="UniProtKB-UniRule"/>
</dbReference>
<gene>
    <name evidence="5" type="primary">dksA</name>
    <name evidence="9" type="ORF">TH606_04470</name>
</gene>
<keyword evidence="10" id="KW-1185">Reference proteome</keyword>
<evidence type="ECO:0000256" key="2">
    <source>
        <dbReference type="ARBA" id="ARBA00022723"/>
    </source>
</evidence>
<dbReference type="Pfam" id="PF21157">
    <property type="entry name" value="DksA_N"/>
    <property type="match status" value="1"/>
</dbReference>
<dbReference type="PROSITE" id="PS51128">
    <property type="entry name" value="ZF_DKSA_2"/>
    <property type="match status" value="1"/>
</dbReference>
<dbReference type="InterPro" id="IPR012784">
    <property type="entry name" value="DksA_RNA_pol-bd"/>
</dbReference>
<dbReference type="GO" id="GO:0010468">
    <property type="term" value="P:regulation of gene expression"/>
    <property type="evidence" value="ECO:0007669"/>
    <property type="project" value="UniProtKB-UniRule"/>
</dbReference>
<evidence type="ECO:0000256" key="3">
    <source>
        <dbReference type="ARBA" id="ARBA00022771"/>
    </source>
</evidence>
<dbReference type="SUPFAM" id="SSF57716">
    <property type="entry name" value="Glucocorticoid receptor-like (DNA-binding domain)"/>
    <property type="match status" value="1"/>
</dbReference>
<comment type="similarity">
    <text evidence="5">Belongs to the DksA family.</text>
</comment>
<comment type="caution">
    <text evidence="9">The sequence shown here is derived from an EMBL/GenBank/DDBJ whole genome shotgun (WGS) entry which is preliminary data.</text>
</comment>
<sequence>MDPEKLEYFRNLLLEKREKLIKEALKTVGELVENPERLPDPTDQATFESDKGFELRIRDRERKLIKKIDKALKRIEEGSYGICEACGEDIDEKRLKARPEASLCIHCKREQERLEKLRGD</sequence>
<keyword evidence="1 5" id="KW-0963">Cytoplasm</keyword>
<dbReference type="Gene3D" id="1.20.120.910">
    <property type="entry name" value="DksA, coiled-coil domain"/>
    <property type="match status" value="1"/>
</dbReference>
<comment type="function">
    <text evidence="5">Transcription factor that acts by binding directly to the RNA polymerase (RNAP). Required for negative regulation of rRNA expression and positive regulation of several amino acid biosynthesis promoters.</text>
</comment>
<feature type="binding site" evidence="5">
    <location>
        <position position="86"/>
    </location>
    <ligand>
        <name>Zn(2+)</name>
        <dbReference type="ChEBI" id="CHEBI:29105"/>
    </ligand>
</feature>
<dbReference type="Pfam" id="PF01258">
    <property type="entry name" value="zf-dskA_traR"/>
    <property type="match status" value="1"/>
</dbReference>
<comment type="subunit">
    <text evidence="5">Interacts directly with the RNA polymerase.</text>
</comment>
<evidence type="ECO:0000259" key="8">
    <source>
        <dbReference type="Pfam" id="PF21157"/>
    </source>
</evidence>
<accession>A0A177E8S5</accession>
<protein>
    <recommendedName>
        <fullName evidence="5">RNA polymerase-binding transcription factor DksA</fullName>
    </recommendedName>
</protein>
<feature type="binding site" evidence="5">
    <location>
        <position position="83"/>
    </location>
    <ligand>
        <name>Zn(2+)</name>
        <dbReference type="ChEBI" id="CHEBI:29105"/>
    </ligand>
</feature>
<dbReference type="PANTHER" id="PTHR33823:SF2">
    <property type="entry name" value="RNA POLYMERASE-BINDING TRANSCRIPTION FACTOR DKSA"/>
    <property type="match status" value="1"/>
</dbReference>
<dbReference type="RefSeq" id="WP_068541661.1">
    <property type="nucleotide sequence ID" value="NZ_LSFI01000017.1"/>
</dbReference>
<name>A0A177E8S5_9BACT</name>
<keyword evidence="2 5" id="KW-0479">Metal-binding</keyword>
<dbReference type="NCBIfam" id="TIGR02420">
    <property type="entry name" value="dksA"/>
    <property type="match status" value="1"/>
</dbReference>
<evidence type="ECO:0000313" key="10">
    <source>
        <dbReference type="Proteomes" id="UP000076964"/>
    </source>
</evidence>
<evidence type="ECO:0000313" key="9">
    <source>
        <dbReference type="EMBL" id="OAG27891.1"/>
    </source>
</evidence>
<dbReference type="GO" id="GO:0005737">
    <property type="term" value="C:cytoplasm"/>
    <property type="evidence" value="ECO:0007669"/>
    <property type="project" value="UniProtKB-SubCell"/>
</dbReference>
<dbReference type="OrthoDB" id="9803742at2"/>
<dbReference type="PROSITE" id="PS01102">
    <property type="entry name" value="ZF_DKSA_1"/>
    <property type="match status" value="1"/>
</dbReference>
<feature type="domain" description="Zinc finger DksA/TraR C4-type" evidence="7">
    <location>
        <begin position="78"/>
        <end position="113"/>
    </location>
</feature>
<evidence type="ECO:0000256" key="1">
    <source>
        <dbReference type="ARBA" id="ARBA00022490"/>
    </source>
</evidence>
<dbReference type="InterPro" id="IPR020458">
    <property type="entry name" value="Znf_DskA_TraR_CS"/>
</dbReference>
<dbReference type="STRING" id="1795632.TH606_04470"/>
<keyword evidence="4 5" id="KW-0862">Zinc</keyword>
<evidence type="ECO:0000256" key="5">
    <source>
        <dbReference type="HAMAP-Rule" id="MF_00926"/>
    </source>
</evidence>
<feature type="domain" description="DnaK suppressor protein DksA N-terminal" evidence="8">
    <location>
        <begin position="5"/>
        <end position="75"/>
    </location>
</feature>
<dbReference type="InterPro" id="IPR037187">
    <property type="entry name" value="DnaK_N"/>
</dbReference>
<dbReference type="Proteomes" id="UP000076964">
    <property type="component" value="Unassembled WGS sequence"/>
</dbReference>
<dbReference type="AlphaFoldDB" id="A0A177E8S5"/>
<organism evidence="9 10">
    <name type="scientific">Thermodesulfatator autotrophicus</name>
    <dbReference type="NCBI Taxonomy" id="1795632"/>
    <lineage>
        <taxon>Bacteria</taxon>
        <taxon>Pseudomonadati</taxon>
        <taxon>Thermodesulfobacteriota</taxon>
        <taxon>Thermodesulfobacteria</taxon>
        <taxon>Thermodesulfobacteriales</taxon>
        <taxon>Thermodesulfatatoraceae</taxon>
        <taxon>Thermodesulfatator</taxon>
    </lineage>
</organism>
<dbReference type="PANTHER" id="PTHR33823">
    <property type="entry name" value="RNA POLYMERASE-BINDING TRANSCRIPTION FACTOR DKSA-RELATED"/>
    <property type="match status" value="1"/>
</dbReference>
<keyword evidence="3 5" id="KW-0863">Zinc-finger</keyword>
<dbReference type="SUPFAM" id="SSF109635">
    <property type="entry name" value="DnaK suppressor protein DksA, alpha-hairpin domain"/>
    <property type="match status" value="1"/>
</dbReference>
<dbReference type="InterPro" id="IPR000962">
    <property type="entry name" value="Znf_DskA_TraR"/>
</dbReference>
<feature type="binding site" evidence="5">
    <location>
        <position position="104"/>
    </location>
    <ligand>
        <name>Zn(2+)</name>
        <dbReference type="ChEBI" id="CHEBI:29105"/>
    </ligand>
</feature>
<comment type="subcellular location">
    <subcellularLocation>
        <location evidence="5">Cytoplasm</location>
    </subcellularLocation>
</comment>
<dbReference type="InterPro" id="IPR048489">
    <property type="entry name" value="DksA_N"/>
</dbReference>
<reference evidence="9 10" key="1">
    <citation type="submission" date="2016-02" db="EMBL/GenBank/DDBJ databases">
        <title>Draft genome sequence of Thermodesulfatator sp. S606.</title>
        <authorList>
            <person name="Lai Q."/>
            <person name="Cao J."/>
            <person name="Dupont S."/>
            <person name="Shao Z."/>
            <person name="Jebbar M."/>
            <person name="Alain K."/>
        </authorList>
    </citation>
    <scope>NUCLEOTIDE SEQUENCE [LARGE SCALE GENOMIC DNA]</scope>
    <source>
        <strain evidence="9 10">S606</strain>
    </source>
</reference>